<gene>
    <name evidence="13" type="ORF">FGO68_gene2244</name>
</gene>
<dbReference type="PANTHER" id="PTHR11042:SF160">
    <property type="entry name" value="EUKARYOTIC TRANSLATION INITIATION FACTOR 2-ALPHA KINASE 1"/>
    <property type="match status" value="1"/>
</dbReference>
<dbReference type="PROSITE" id="PS00108">
    <property type="entry name" value="PROTEIN_KINASE_ST"/>
    <property type="match status" value="1"/>
</dbReference>
<reference evidence="13" key="1">
    <citation type="submission" date="2019-06" db="EMBL/GenBank/DDBJ databases">
        <authorList>
            <person name="Zheng W."/>
        </authorList>
    </citation>
    <scope>NUCLEOTIDE SEQUENCE</scope>
    <source>
        <strain evidence="13">QDHG01</strain>
    </source>
</reference>
<dbReference type="PANTHER" id="PTHR11042">
    <property type="entry name" value="EUKARYOTIC TRANSLATION INITIATION FACTOR 2-ALPHA KINASE EIF2-ALPHA KINASE -RELATED"/>
    <property type="match status" value="1"/>
</dbReference>
<protein>
    <recommendedName>
        <fullName evidence="1">non-specific serine/threonine protein kinase</fullName>
        <ecNumber evidence="1">2.7.11.1</ecNumber>
    </recommendedName>
</protein>
<keyword evidence="2" id="KW-0723">Serine/threonine-protein kinase</keyword>
<evidence type="ECO:0000256" key="8">
    <source>
        <dbReference type="ARBA" id="ARBA00037982"/>
    </source>
</evidence>
<evidence type="ECO:0000256" key="10">
    <source>
        <dbReference type="ARBA" id="ARBA00048977"/>
    </source>
</evidence>
<proteinExistence type="inferred from homology"/>
<comment type="caution">
    <text evidence="13">The sequence shown here is derived from an EMBL/GenBank/DDBJ whole genome shotgun (WGS) entry which is preliminary data.</text>
</comment>
<dbReference type="Pfam" id="PF00069">
    <property type="entry name" value="Pkinase"/>
    <property type="match status" value="2"/>
</dbReference>
<evidence type="ECO:0000259" key="12">
    <source>
        <dbReference type="PROSITE" id="PS50011"/>
    </source>
</evidence>
<comment type="similarity">
    <text evidence="8">Belongs to the protein kinase superfamily. Ser/Thr protein kinase family. GCN2 subfamily.</text>
</comment>
<feature type="region of interest" description="Disordered" evidence="11">
    <location>
        <begin position="76"/>
        <end position="95"/>
    </location>
</feature>
<dbReference type="InterPro" id="IPR050339">
    <property type="entry name" value="CC_SR_Kinase"/>
</dbReference>
<comment type="catalytic activity">
    <reaction evidence="9">
        <text>L-threonyl-[protein] + ATP = O-phospho-L-threonyl-[protein] + ADP + H(+)</text>
        <dbReference type="Rhea" id="RHEA:46608"/>
        <dbReference type="Rhea" id="RHEA-COMP:11060"/>
        <dbReference type="Rhea" id="RHEA-COMP:11605"/>
        <dbReference type="ChEBI" id="CHEBI:15378"/>
        <dbReference type="ChEBI" id="CHEBI:30013"/>
        <dbReference type="ChEBI" id="CHEBI:30616"/>
        <dbReference type="ChEBI" id="CHEBI:61977"/>
        <dbReference type="ChEBI" id="CHEBI:456216"/>
        <dbReference type="EC" id="2.7.11.1"/>
    </reaction>
    <physiologicalReaction direction="left-to-right" evidence="9">
        <dbReference type="Rhea" id="RHEA:46609"/>
    </physiologicalReaction>
</comment>
<comment type="catalytic activity">
    <reaction evidence="10">
        <text>L-seryl-[protein] + ATP = O-phospho-L-seryl-[protein] + ADP + H(+)</text>
        <dbReference type="Rhea" id="RHEA:17989"/>
        <dbReference type="Rhea" id="RHEA-COMP:9863"/>
        <dbReference type="Rhea" id="RHEA-COMP:11604"/>
        <dbReference type="ChEBI" id="CHEBI:15378"/>
        <dbReference type="ChEBI" id="CHEBI:29999"/>
        <dbReference type="ChEBI" id="CHEBI:30616"/>
        <dbReference type="ChEBI" id="CHEBI:83421"/>
        <dbReference type="ChEBI" id="CHEBI:456216"/>
        <dbReference type="EC" id="2.7.11.1"/>
    </reaction>
    <physiologicalReaction direction="left-to-right" evidence="10">
        <dbReference type="Rhea" id="RHEA:17990"/>
    </physiologicalReaction>
</comment>
<dbReference type="InterPro" id="IPR000719">
    <property type="entry name" value="Prot_kinase_dom"/>
</dbReference>
<keyword evidence="7" id="KW-0652">Protein synthesis inhibitor</keyword>
<dbReference type="SUPFAM" id="SSF56112">
    <property type="entry name" value="Protein kinase-like (PK-like)"/>
    <property type="match status" value="1"/>
</dbReference>
<dbReference type="SUPFAM" id="SSF52954">
    <property type="entry name" value="Class II aaRS ABD-related"/>
    <property type="match status" value="1"/>
</dbReference>
<evidence type="ECO:0000256" key="5">
    <source>
        <dbReference type="ARBA" id="ARBA00022777"/>
    </source>
</evidence>
<dbReference type="InterPro" id="IPR011009">
    <property type="entry name" value="Kinase-like_dom_sf"/>
</dbReference>
<keyword evidence="4" id="KW-0547">Nucleotide-binding</keyword>
<dbReference type="Gene3D" id="3.30.930.10">
    <property type="entry name" value="Bira Bifunctional Protein, Domain 2"/>
    <property type="match status" value="1"/>
</dbReference>
<dbReference type="InterPro" id="IPR008271">
    <property type="entry name" value="Ser/Thr_kinase_AS"/>
</dbReference>
<evidence type="ECO:0000256" key="2">
    <source>
        <dbReference type="ARBA" id="ARBA00022527"/>
    </source>
</evidence>
<dbReference type="Pfam" id="PF13393">
    <property type="entry name" value="tRNA-synt_His"/>
    <property type="match status" value="1"/>
</dbReference>
<dbReference type="Gene3D" id="3.40.50.800">
    <property type="entry name" value="Anticodon-binding domain"/>
    <property type="match status" value="1"/>
</dbReference>
<dbReference type="GO" id="GO:0005634">
    <property type="term" value="C:nucleus"/>
    <property type="evidence" value="ECO:0007669"/>
    <property type="project" value="TreeGrafter"/>
</dbReference>
<dbReference type="OrthoDB" id="305711at2759"/>
<dbReference type="Gene3D" id="1.10.510.10">
    <property type="entry name" value="Transferase(Phosphotransferase) domain 1"/>
    <property type="match status" value="1"/>
</dbReference>
<evidence type="ECO:0000313" key="13">
    <source>
        <dbReference type="EMBL" id="TNV87591.1"/>
    </source>
</evidence>
<sequence>MINQEIGKYAKELILERKVIVFDVAEKIKEMLELLNQETSQYVRHKQAELNKVLFRSLSGAMSQQDYNETSFITAKDKEEESSSNQESEEDEVPLQKHTFLLPRASANDKAQQIQYERQLLQQGFQARRELIEIAGQNNISNFKFEINHNNQDFDAAFFTQELPLVVEDAPAHSRISRYKQDFDELEKIGEGGQGCVYRAIHKVGQQIKAIKKIKLSWKNVEENDRIRREVSVLSCMHSLHIVRYFHAWIEVIEDPEEIKQLNFSSDSESEEEESKGDIKEDSDSVDQPAPFLRKKPSQSFDQTIEEKTSLDDYDEEDANVWEFEDDTPLLDSKTISLDDGSYYDSEILHTKNVKHAQKGAKVNRNTYFMKQKHHKINKANQLKSFKKGAGDLKNAKIGRRNSEDDSNFKPKDRKGFLKYEQNRTGQMQRTKKRKGIQVLYISMEYCEGKNLKLFLKEGLSSRFQSQQSSISQSSLSAQKQQQQELSDLKWKIFSQIVDALHYIHELGLIHRDLKPQNIFLDKNNNVKLGDFGLATHHSHIANALSNSVCGESHQVKVKKHPKNVMHSVGIGTPMYMAPEQKQGRTGEYDQMADMFSLGLIFFEIWVGGFNTIIEMKKAFDNLADKGVIEQEYQQKIPQNALQIIRRLTCQDPCQRMTTTQLLQSEWMPQKLEDEIYKKFLFQISNHKTVESLRLTKYLIYMRKNPRQLDINYEGYVLPQLANAQRLKAPSLGKVGSSPQADAPAASNQIVSQNQFDISAKQKESLIKSKLKKTLKNIFVLHGAVDVDLPVVTPLQDSATVFISSRQNLTAQLDRKLSTNSEGVAKATRKVPEFEAIDEFEELMIEVDMSQKDKQPSVKQSANAKLQSHVGYLEQSEQQRVTFIGIDQAHQSFRILDDYGLVLQMQPNLQTAFARYVARKQPQYLKRYHIGKTYRKDTQSLQQSRTCPKEQLEAAFDIICGLQKASPGDEVIYEAQCIKVCDQIAQAHQKELGKYLIAVSSSEIIDAIMDEASVSLANRHQVLSILSGSNEKHWKDVRVTLEKILTEVNIQRISDLTKIKGNIVQVEEQVARLKSIKRIDRFQKTLQHFKSLRVYLKSLGINEVDNGNLFFDFGLFLDNPYQYYAGMFFKVLIPTSHEETPMVSQVKPPAKFVQGALSGSMSGGDASQVHGIKKKEPVTSQGGTHIGMISKIKQQKRGRLISSEDNNLTGAGQKSSHAIHSMRPGQYEVLAFGGRYDNCIAHFQPIEYPIAVGAQIQCQKLCQHILNYELRRRPDLSQTFLHQIDVFIVSRGDMTQEKLELLNELWKAKLRAEADLGNDFQQQDLTMNVRSRFQVTFKKKNYALNRMVKIRDTETKQEDDVIRENVVDYIKTRV</sequence>
<dbReference type="SMART" id="SM00220">
    <property type="entry name" value="S_TKc"/>
    <property type="match status" value="1"/>
</dbReference>
<keyword evidence="6" id="KW-0067">ATP-binding</keyword>
<dbReference type="GO" id="GO:0005737">
    <property type="term" value="C:cytoplasm"/>
    <property type="evidence" value="ECO:0007669"/>
    <property type="project" value="TreeGrafter"/>
</dbReference>
<dbReference type="GO" id="GO:0017148">
    <property type="term" value="P:negative regulation of translation"/>
    <property type="evidence" value="ECO:0007669"/>
    <property type="project" value="UniProtKB-KW"/>
</dbReference>
<accession>A0A8J8TAP9</accession>
<evidence type="ECO:0000256" key="9">
    <source>
        <dbReference type="ARBA" id="ARBA00048659"/>
    </source>
</evidence>
<evidence type="ECO:0000256" key="11">
    <source>
        <dbReference type="SAM" id="MobiDB-lite"/>
    </source>
</evidence>
<feature type="region of interest" description="Disordered" evidence="11">
    <location>
        <begin position="263"/>
        <end position="301"/>
    </location>
</feature>
<organism evidence="13 14">
    <name type="scientific">Halteria grandinella</name>
    <dbReference type="NCBI Taxonomy" id="5974"/>
    <lineage>
        <taxon>Eukaryota</taxon>
        <taxon>Sar</taxon>
        <taxon>Alveolata</taxon>
        <taxon>Ciliophora</taxon>
        <taxon>Intramacronucleata</taxon>
        <taxon>Spirotrichea</taxon>
        <taxon>Stichotrichia</taxon>
        <taxon>Sporadotrichida</taxon>
        <taxon>Halteriidae</taxon>
        <taxon>Halteria</taxon>
    </lineage>
</organism>
<dbReference type="InterPro" id="IPR036621">
    <property type="entry name" value="Anticodon-bd_dom_sf"/>
</dbReference>
<dbReference type="Proteomes" id="UP000785679">
    <property type="component" value="Unassembled WGS sequence"/>
</dbReference>
<keyword evidence="3" id="KW-0808">Transferase</keyword>
<feature type="region of interest" description="Disordered" evidence="11">
    <location>
        <begin position="390"/>
        <end position="431"/>
    </location>
</feature>
<keyword evidence="5" id="KW-0418">Kinase</keyword>
<evidence type="ECO:0000313" key="14">
    <source>
        <dbReference type="Proteomes" id="UP000785679"/>
    </source>
</evidence>
<dbReference type="GO" id="GO:0004694">
    <property type="term" value="F:eukaryotic translation initiation factor 2alpha kinase activity"/>
    <property type="evidence" value="ECO:0007669"/>
    <property type="project" value="TreeGrafter"/>
</dbReference>
<dbReference type="InterPro" id="IPR045864">
    <property type="entry name" value="aa-tRNA-synth_II/BPL/LPL"/>
</dbReference>
<keyword evidence="14" id="KW-1185">Reference proteome</keyword>
<evidence type="ECO:0000256" key="6">
    <source>
        <dbReference type="ARBA" id="ARBA00022840"/>
    </source>
</evidence>
<feature type="compositionally biased region" description="Basic and acidic residues" evidence="11">
    <location>
        <begin position="390"/>
        <end position="422"/>
    </location>
</feature>
<dbReference type="Gene3D" id="3.30.200.20">
    <property type="entry name" value="Phosphorylase Kinase, domain 1"/>
    <property type="match status" value="1"/>
</dbReference>
<feature type="domain" description="Protein kinase" evidence="12">
    <location>
        <begin position="183"/>
        <end position="668"/>
    </location>
</feature>
<dbReference type="InterPro" id="IPR041715">
    <property type="entry name" value="HisRS-like_core"/>
</dbReference>
<dbReference type="EMBL" id="RRYP01000328">
    <property type="protein sequence ID" value="TNV87591.1"/>
    <property type="molecule type" value="Genomic_DNA"/>
</dbReference>
<evidence type="ECO:0000256" key="1">
    <source>
        <dbReference type="ARBA" id="ARBA00012513"/>
    </source>
</evidence>
<evidence type="ECO:0000256" key="3">
    <source>
        <dbReference type="ARBA" id="ARBA00022679"/>
    </source>
</evidence>
<evidence type="ECO:0000256" key="4">
    <source>
        <dbReference type="ARBA" id="ARBA00022741"/>
    </source>
</evidence>
<dbReference type="SUPFAM" id="SSF55681">
    <property type="entry name" value="Class II aaRS and biotin synthetases"/>
    <property type="match status" value="1"/>
</dbReference>
<dbReference type="GO" id="GO:0005524">
    <property type="term" value="F:ATP binding"/>
    <property type="evidence" value="ECO:0007669"/>
    <property type="project" value="UniProtKB-KW"/>
</dbReference>
<dbReference type="EC" id="2.7.11.1" evidence="1"/>
<evidence type="ECO:0000256" key="7">
    <source>
        <dbReference type="ARBA" id="ARBA00023193"/>
    </source>
</evidence>
<name>A0A8J8TAP9_HALGN</name>
<dbReference type="PROSITE" id="PS50011">
    <property type="entry name" value="PROTEIN_KINASE_DOM"/>
    <property type="match status" value="1"/>
</dbReference>